<dbReference type="CDD" id="cd00063">
    <property type="entry name" value="FN3"/>
    <property type="match status" value="8"/>
</dbReference>
<feature type="domain" description="Fibronectin type-III" evidence="2">
    <location>
        <begin position="572"/>
        <end position="667"/>
    </location>
</feature>
<gene>
    <name evidence="3" type="ORF">PCOR1329_LOCUS37804</name>
</gene>
<reference evidence="3" key="1">
    <citation type="submission" date="2023-10" db="EMBL/GenBank/DDBJ databases">
        <authorList>
            <person name="Chen Y."/>
            <person name="Shah S."/>
            <person name="Dougan E. K."/>
            <person name="Thang M."/>
            <person name="Chan C."/>
        </authorList>
    </citation>
    <scope>NUCLEOTIDE SEQUENCE [LARGE SCALE GENOMIC DNA]</scope>
</reference>
<evidence type="ECO:0000313" key="3">
    <source>
        <dbReference type="EMBL" id="CAK0843461.1"/>
    </source>
</evidence>
<comment type="caution">
    <text evidence="3">The sequence shown here is derived from an EMBL/GenBank/DDBJ whole genome shotgun (WGS) entry which is preliminary data.</text>
</comment>
<feature type="domain" description="Fibronectin type-III" evidence="2">
    <location>
        <begin position="371"/>
        <end position="469"/>
    </location>
</feature>
<feature type="domain" description="Fibronectin type-III" evidence="2">
    <location>
        <begin position="670"/>
        <end position="766"/>
    </location>
</feature>
<feature type="domain" description="Fibronectin type-III" evidence="2">
    <location>
        <begin position="76"/>
        <end position="169"/>
    </location>
</feature>
<dbReference type="PANTHER" id="PTHR13817">
    <property type="entry name" value="TITIN"/>
    <property type="match status" value="1"/>
</dbReference>
<feature type="domain" description="Fibronectin type-III" evidence="2">
    <location>
        <begin position="263"/>
        <end position="370"/>
    </location>
</feature>
<dbReference type="InterPro" id="IPR013783">
    <property type="entry name" value="Ig-like_fold"/>
</dbReference>
<organism evidence="3 4">
    <name type="scientific">Prorocentrum cordatum</name>
    <dbReference type="NCBI Taxonomy" id="2364126"/>
    <lineage>
        <taxon>Eukaryota</taxon>
        <taxon>Sar</taxon>
        <taxon>Alveolata</taxon>
        <taxon>Dinophyceae</taxon>
        <taxon>Prorocentrales</taxon>
        <taxon>Prorocentraceae</taxon>
        <taxon>Prorocentrum</taxon>
    </lineage>
</organism>
<feature type="non-terminal residue" evidence="3">
    <location>
        <position position="3233"/>
    </location>
</feature>
<keyword evidence="4" id="KW-1185">Reference proteome</keyword>
<dbReference type="Pfam" id="PF00041">
    <property type="entry name" value="fn3"/>
    <property type="match status" value="6"/>
</dbReference>
<feature type="domain" description="Fibronectin type-III" evidence="2">
    <location>
        <begin position="767"/>
        <end position="861"/>
    </location>
</feature>
<dbReference type="SMART" id="SM00060">
    <property type="entry name" value="FN3"/>
    <property type="match status" value="10"/>
</dbReference>
<dbReference type="InterPro" id="IPR036116">
    <property type="entry name" value="FN3_sf"/>
</dbReference>
<dbReference type="SUPFAM" id="SSF49265">
    <property type="entry name" value="Fibronectin type III"/>
    <property type="match status" value="6"/>
</dbReference>
<evidence type="ECO:0000256" key="1">
    <source>
        <dbReference type="ARBA" id="ARBA00022737"/>
    </source>
</evidence>
<feature type="domain" description="Fibronectin type-III" evidence="2">
    <location>
        <begin position="873"/>
        <end position="969"/>
    </location>
</feature>
<dbReference type="InterPro" id="IPR003961">
    <property type="entry name" value="FN3_dom"/>
</dbReference>
<feature type="domain" description="Fibronectin type-III" evidence="2">
    <location>
        <begin position="471"/>
        <end position="571"/>
    </location>
</feature>
<sequence>MPANGGLPVTETEIERDTGTGHFTALASMPTPNTTYEDTDVVSGGTYQYRIRVLNEQAASEYSYVSTFVAAGVPAQPDAVTLVDRTRSNITVSWTAPDDNGADIYQFVLRMDDGLGSPLSEVYRGASLDFSAAGLVQYRYYSFTVAAINAAGEGPESERVFFVTASLPSTVGQPILLESVCSTGYVKFKWTRPEDDGGCDLLQYRVLRDGQLMAGTEQPSTILEYFQDGLDCGTQYQWGVEVKNCLDEWSSTSPLLTTYTASLPEQVQGLNATHVSATELLFSWLPLTGTEIAGLDDDSLLTGYDLYVDDGIGGRFTKVYDGYNRPYETSFLATGLVPGRTYRAYVRATNVVGVSPDSDVIYKTMSVEPSSPNELVVVPASETSVTASWLPPDENGGEPIQYYVVEYAPEPLFDIWVEDGPYPDNTQFSTTIAGLLKGVVYQFRLRAVNGAGFGTYSNVVSHIVGTVPTSAPEDLGQAATTSNSMTWTWSPLDGLYTGGAPLIGYRLYMNTGRSDETSLVYDGADHPSITEFTATSLVCGRTYTAEVSALTRIGEGPRSSAASAVLATVPSQPRSARLLASSTASITIVWDVPENTGCALVESYLIERDSGDGFEELDVLTATAQAFTDDTGLDAGSLYIYRVSAKNVVLPDYGPPSTYITAFAARLPEMATSLGFVASTQTSITLQWDAPTELGGASRADYRVQKDLDDGLGGAFADAAVVSETFATLENLFPGRSYRFRVAVETVVGTGPYGPVFTQVVAALPGPPPVPTAETVSGYADRVNVSWAEPSDNGGSVILGYKVVFDGTCARYDGTSIASVTSVQLMCNTGDRHLITVQARNIIGWGPASPVASRVCGAEPGSPLGLGLLTAVPPRPIDMVDVRTPTSMTLTWSPPSDTGGVSIVSYLLYRDAGDSSGIYTLAYSGASTNVTIYSLTNGRTYRFYVAAVNEVGVGSQSSVLAADMKCAPRSLVSAPYRLSSTPWSVSLAWPETADDCGGTVSGYQLYRNGVLVFPISNSFVSEPTMAGPLTTAAVTFEMAVQTDGIAWIVVVEDDGFAGTPPLTSSAQKVKAAEGAVGRETCRVSAAAVTGGELESLMLYGCDFIAGQSYAAFVYVEGADAVDDDGYLFGPMEFVAPAPSNAFATAPRVHDGVNKDNLTVSFRATASSGKAYLMVVADSVKDLIAISHIREFTNAVGNGPCRWSGFVNTLDTVVELTECILYGGTTYAAFVYVEGGEDLEDGSLSEPLEVYVPYSNRFSYGPVVLGTPSESDVSLRFEATDASGLLWAMVVVESDAFTVNVSSIKAGTDSLCAVASQSLVSGVQTLTLSSCGLSAETRYKAFLYVEDAGQENDGELSDAIDVLVPVDSTTNTFSVYPQLVGSTTTDGVTLSFTATQSEGRLWATIVEAEEGSCMTVQGVKFLEGSMCNLWGENVSSDETNVTLSGCVLRGGVAYSALVYVEGIYNGDDGTLSPPVSFVAPLTNSFDVSLGVVADTVSSAGVELNFTASAGSGRAWAMIVSPTNAMWVTAAALKAGTYSVGGSTCRLVAAPINDTAETVSLTGCSMYRGVTYKAFVYVDGASTIYNDGMLSAPIDVPVAPTSLGFQVDPQLTRTPTTDTVELLFVAKATDLSPSAEVNGTFWVQVVPTTEMAYATPESMKSGAGAMGGSGCRLADQNVTTLQTVSVTLSGCLLKYSTSYQAAVYVEDELGKNDGALYFLEVEMPPGVSNAFLELPAAENATTDNVSVVFTATQAYGKAWISVADSSLASLISSPSAIMSGLYSVGGSSCRAEAVNIDSPLAQTIDLGCSLEHSKTYAALVLVSDMGGHGDGDFSTAFFTTPPSNEFKSGPTLSGTPSTDAVTVTFEATEPLGYVWAAVVLSSNEDSVTLSTIKYIQMYAMGDSSCRVAGLPISTSQETLALTGCYLTNSEAYKLFVYVEDAAGQGDGTLVGLDVAVPGSSVFTTEPSVYGDATSASVALSFAASQPGVGAAWAAVGDTAGIAAMDAYDIKIGQGAICMVADQPIGTGTEFLTITGCGLELGASYSARVYVEYSGLPGTLSEPFDVEPYTSNGFSEAPTVSSGPTQSDVELTFSTLVAGEAWGVIVDEANAPNVTGYNIKLASSGLIAGTFCYANMSVSSTALQTMPFTGCDFVMNAAHKAFIYVEDAAGAIEGTLSSFVNVILQASNSFSVDPYENMTATLDGPFIDYAVAGSGKVWVSVVAHTGDVTAAEVKAGTLAIGGTCGSAGLDATASPPSLTGCGFVAGQTYTAHFYVEDDGARDDGTLYSVPIKVPLSTASNLFAASPRLDSALSGNGFNLTFQPTVMGVAYALVVSEGTPVSASTVMSGIGALGDAACGQPGTVLSVTNETTNVLTFSDCGFAGGVTYLAYVYVATESNSSDGVLSNAVPLAVPVSNDFTPEGPKVEAIDGSKVGVLFTATVAGRAWLAVWPSSVALTLAMGSDTTGSECNVTAAAITAGESNFTVSGCRLLGGATYSIAVYVDDGLGNGDGNLTVVSNVLVPVTNAISMQPELSASVLSSEIRVTLSTLTEGTGWAKVVKGSAPPFTDVVSLLDAGDNVACDTGTLALSNGSQLLSISGCALSHDTDYTVYAYVAGPAGYTDGTLSSGLLAVVVPGRSNMFTVVPEITGPVTADNVTLTFSAALVGRVWAMAVPSSQVQGVGVAEILAGSAAACSVQEDAAAGGENTVVLAGCGFRADLSYAALVYLTNDGAGSDGVLSAPLPLIVQTSNSFEQAPALAAAPTRAAVAARLVAALDGQAWLAVLNASDVASVAGVKTGAGAACQDGPVSVAAGDIVSVTVACNLDTLEPYSLYVYVEGPDGALGSDDGQLSSPVDVLVPPSNGFLAQPEVSAISADGLTLAYSSASDDGKAWVVVMNASDAALGSVDTLLDPTGVGVGGSSCMLANESIARGETSLNLTGCAFRQGSDYVLLVYVEDAAGGEGTLSAPVHFSVPASNSFETLPYLTSTPTQDGVSFSLVASAAIGRLWAQLLTEADAQGATAAFVKGESGALGLMTCRESAVTISTSILQYALTQCILPTNETYVLAVYIEDIYGNDDGSLHKLDVLLPASVSNYFTESPVVLGDASTDGAQVAFTAFASMGYAWAVMLGSASPVGSITDIKRATGSLGASGCKFAEVYVDNARLSLEFSGCSLAHGNTYVVVVYVEDHLGNGDGVYDTVSFSVPNDTVDYADPMLRNYTDYGVTVGLDYYYHVRA</sequence>
<dbReference type="Gene3D" id="2.60.40.10">
    <property type="entry name" value="Immunoglobulins"/>
    <property type="match status" value="10"/>
</dbReference>
<keyword evidence="1" id="KW-0677">Repeat</keyword>
<dbReference type="InterPro" id="IPR050964">
    <property type="entry name" value="Striated_Muscle_Regulatory"/>
</dbReference>
<evidence type="ECO:0000259" key="2">
    <source>
        <dbReference type="PROSITE" id="PS50853"/>
    </source>
</evidence>
<feature type="domain" description="Fibronectin type-III" evidence="2">
    <location>
        <begin position="1"/>
        <end position="73"/>
    </location>
</feature>
<evidence type="ECO:0000313" key="4">
    <source>
        <dbReference type="Proteomes" id="UP001189429"/>
    </source>
</evidence>
<dbReference type="PROSITE" id="PS50853">
    <property type="entry name" value="FN3"/>
    <property type="match status" value="10"/>
</dbReference>
<accession>A0ABN9TCK7</accession>
<name>A0ABN9TCK7_9DINO</name>
<dbReference type="PANTHER" id="PTHR13817:SF73">
    <property type="entry name" value="FIBRONECTIN TYPE-III DOMAIN-CONTAINING PROTEIN"/>
    <property type="match status" value="1"/>
</dbReference>
<protein>
    <recommendedName>
        <fullName evidence="2">Fibronectin type-III domain-containing protein</fullName>
    </recommendedName>
</protein>
<proteinExistence type="predicted"/>
<dbReference type="EMBL" id="CAUYUJ010014581">
    <property type="protein sequence ID" value="CAK0843461.1"/>
    <property type="molecule type" value="Genomic_DNA"/>
</dbReference>
<dbReference type="Proteomes" id="UP001189429">
    <property type="component" value="Unassembled WGS sequence"/>
</dbReference>
<feature type="domain" description="Fibronectin type-III" evidence="2">
    <location>
        <begin position="171"/>
        <end position="260"/>
    </location>
</feature>